<name>A0ABW5MUF9_9FLAO</name>
<sequence>MNSIVRFVFVLFFFSFCFFQTGCSSDSIESVGSEDPISEDLPPAPDEPDVDTGDIELGISGISVADFNLPPQDADGFTVLVPNADSQFIYVHATNGNDETGQVYQANNPTIGNDPTNPSGEVQAFATIAAAFAQMREGEPDWLLLAAGEHWEESLDLNRGRSALERSVVTAYGEGDRPQLRTGTNRGIRSGQPRFVILSGINFWAHTRDDESDLFVSYASENDTKSFRIFTFANEAAKIEDVLIEDCVFRSYVTAEVLGSTAPDFPMERVVFRRNIFSRNYSSGIGIVHSQGIYHDGSNDNGQPVFLLEENTFDHNGWRIQADPGFDNNPLDGRATGFNHNIYFSSVKNVVVQGNFFLRGSSAGNKWRSDTEGSSHNVLINNNLFFDNEVSLSIGGNDRESYRFQNFEVINNVITDMGLSRPTNRELGWGIDFNDVLNGIVDNNIITRQENPEVTTVFAMAVYATQGSQADALQISNNIVYNIDANLAATPNWGSGVVRMGGDITNVQFEGNQFYFNGGQSGTLLTYFSADVDFDGNQYFSALESDRWFAFNEEFMSLEAWQTQVEAGATLLDVSQWPNPDRNIDSYISTIGLGSTNEDFIDALYQQSKNSWDTRLSAPTVNAWIRSGFGSNE</sequence>
<dbReference type="InterPro" id="IPR011050">
    <property type="entry name" value="Pectin_lyase_fold/virulence"/>
</dbReference>
<accession>A0ABW5MUF9</accession>
<evidence type="ECO:0000313" key="3">
    <source>
        <dbReference type="Proteomes" id="UP001597526"/>
    </source>
</evidence>
<gene>
    <name evidence="2" type="ORF">ACFSQJ_03655</name>
</gene>
<comment type="caution">
    <text evidence="2">The sequence shown here is derived from an EMBL/GenBank/DDBJ whole genome shotgun (WGS) entry which is preliminary data.</text>
</comment>
<evidence type="ECO:0000256" key="1">
    <source>
        <dbReference type="SAM" id="SignalP"/>
    </source>
</evidence>
<dbReference type="InterPro" id="IPR012334">
    <property type="entry name" value="Pectin_lyas_fold"/>
</dbReference>
<dbReference type="RefSeq" id="WP_377765633.1">
    <property type="nucleotide sequence ID" value="NZ_JBHULB010000006.1"/>
</dbReference>
<dbReference type="EMBL" id="JBHULB010000006">
    <property type="protein sequence ID" value="MFD2586008.1"/>
    <property type="molecule type" value="Genomic_DNA"/>
</dbReference>
<reference evidence="3" key="1">
    <citation type="journal article" date="2019" name="Int. J. Syst. Evol. Microbiol.">
        <title>The Global Catalogue of Microorganisms (GCM) 10K type strain sequencing project: providing services to taxonomists for standard genome sequencing and annotation.</title>
        <authorList>
            <consortium name="The Broad Institute Genomics Platform"/>
            <consortium name="The Broad Institute Genome Sequencing Center for Infectious Disease"/>
            <person name="Wu L."/>
            <person name="Ma J."/>
        </authorList>
    </citation>
    <scope>NUCLEOTIDE SEQUENCE [LARGE SCALE GENOMIC DNA]</scope>
    <source>
        <strain evidence="3">KCTC 52368</strain>
    </source>
</reference>
<keyword evidence="1" id="KW-0732">Signal</keyword>
<dbReference type="Gene3D" id="2.160.20.10">
    <property type="entry name" value="Single-stranded right-handed beta-helix, Pectin lyase-like"/>
    <property type="match status" value="1"/>
</dbReference>
<keyword evidence="3" id="KW-1185">Reference proteome</keyword>
<evidence type="ECO:0000313" key="2">
    <source>
        <dbReference type="EMBL" id="MFD2586008.1"/>
    </source>
</evidence>
<dbReference type="SUPFAM" id="SSF51126">
    <property type="entry name" value="Pectin lyase-like"/>
    <property type="match status" value="1"/>
</dbReference>
<feature type="chain" id="PRO_5045458727" description="Right handed beta helix domain-containing protein" evidence="1">
    <location>
        <begin position="20"/>
        <end position="633"/>
    </location>
</feature>
<proteinExistence type="predicted"/>
<dbReference type="Proteomes" id="UP001597526">
    <property type="component" value="Unassembled WGS sequence"/>
</dbReference>
<protein>
    <recommendedName>
        <fullName evidence="4">Right handed beta helix domain-containing protein</fullName>
    </recommendedName>
</protein>
<feature type="signal peptide" evidence="1">
    <location>
        <begin position="1"/>
        <end position="19"/>
    </location>
</feature>
<evidence type="ECO:0008006" key="4">
    <source>
        <dbReference type="Google" id="ProtNLM"/>
    </source>
</evidence>
<organism evidence="2 3">
    <name type="scientific">Croceitalea marina</name>
    <dbReference type="NCBI Taxonomy" id="1775166"/>
    <lineage>
        <taxon>Bacteria</taxon>
        <taxon>Pseudomonadati</taxon>
        <taxon>Bacteroidota</taxon>
        <taxon>Flavobacteriia</taxon>
        <taxon>Flavobacteriales</taxon>
        <taxon>Flavobacteriaceae</taxon>
        <taxon>Croceitalea</taxon>
    </lineage>
</organism>